<comment type="caution">
    <text evidence="14">The sequence shown here is derived from an EMBL/GenBank/DDBJ whole genome shotgun (WGS) entry which is preliminary data.</text>
</comment>
<dbReference type="InterPro" id="IPR011125">
    <property type="entry name" value="Znf_HypF"/>
</dbReference>
<dbReference type="InterPro" id="IPR017968">
    <property type="entry name" value="Acylphosphatase_CS"/>
</dbReference>
<evidence type="ECO:0000259" key="12">
    <source>
        <dbReference type="PROSITE" id="PS51160"/>
    </source>
</evidence>
<evidence type="ECO:0000256" key="6">
    <source>
        <dbReference type="ARBA" id="ARBA00022771"/>
    </source>
</evidence>
<dbReference type="PIRSF" id="PIRSF006256">
    <property type="entry name" value="CMPcnvr_hdrg_mat"/>
    <property type="match status" value="1"/>
</dbReference>
<reference evidence="14" key="2">
    <citation type="submission" date="2021-04" db="EMBL/GenBank/DDBJ databases">
        <authorList>
            <person name="Gilroy R."/>
        </authorList>
    </citation>
    <scope>NUCLEOTIDE SEQUENCE</scope>
    <source>
        <strain evidence="14">CHK188-4685</strain>
    </source>
</reference>
<comment type="catalytic activity">
    <reaction evidence="9">
        <text>C-terminal L-cysteinyl-[HypE protein] + carbamoyl phosphate + ATP + H2O = C-terminal S-carboxamide-L-cysteinyl-[HypE protein] + AMP + phosphate + diphosphate + H(+)</text>
        <dbReference type="Rhea" id="RHEA:55636"/>
        <dbReference type="Rhea" id="RHEA-COMP:14247"/>
        <dbReference type="Rhea" id="RHEA-COMP:14392"/>
        <dbReference type="ChEBI" id="CHEBI:15377"/>
        <dbReference type="ChEBI" id="CHEBI:15378"/>
        <dbReference type="ChEBI" id="CHEBI:30616"/>
        <dbReference type="ChEBI" id="CHEBI:33019"/>
        <dbReference type="ChEBI" id="CHEBI:43474"/>
        <dbReference type="ChEBI" id="CHEBI:58228"/>
        <dbReference type="ChEBI" id="CHEBI:76913"/>
        <dbReference type="ChEBI" id="CHEBI:139126"/>
        <dbReference type="ChEBI" id="CHEBI:456215"/>
    </reaction>
</comment>
<feature type="active site" evidence="11">
    <location>
        <position position="13"/>
    </location>
</feature>
<dbReference type="AlphaFoldDB" id="A0A9D2L737"/>
<evidence type="ECO:0000256" key="3">
    <source>
        <dbReference type="ARBA" id="ARBA00008097"/>
    </source>
</evidence>
<comment type="similarity">
    <text evidence="3 10">Belongs to the carbamoyltransferase HypF family.</text>
</comment>
<dbReference type="Pfam" id="PF22521">
    <property type="entry name" value="HypF_C_2"/>
    <property type="match status" value="1"/>
</dbReference>
<dbReference type="Pfam" id="PF00708">
    <property type="entry name" value="Acylphosphatase"/>
    <property type="match status" value="1"/>
</dbReference>
<dbReference type="Pfam" id="PF07503">
    <property type="entry name" value="zf-HYPF"/>
    <property type="match status" value="2"/>
</dbReference>
<dbReference type="SUPFAM" id="SSF54975">
    <property type="entry name" value="Acylphosphatase/BLUF domain-like"/>
    <property type="match status" value="1"/>
</dbReference>
<comment type="catalytic activity">
    <reaction evidence="8 11">
        <text>an acyl phosphate + H2O = a carboxylate + phosphate + H(+)</text>
        <dbReference type="Rhea" id="RHEA:14965"/>
        <dbReference type="ChEBI" id="CHEBI:15377"/>
        <dbReference type="ChEBI" id="CHEBI:15378"/>
        <dbReference type="ChEBI" id="CHEBI:29067"/>
        <dbReference type="ChEBI" id="CHEBI:43474"/>
        <dbReference type="ChEBI" id="CHEBI:59918"/>
        <dbReference type="EC" id="3.6.1.7"/>
    </reaction>
</comment>
<keyword evidence="4 14" id="KW-0436">Ligase</keyword>
<dbReference type="GO" id="GO:0016874">
    <property type="term" value="F:ligase activity"/>
    <property type="evidence" value="ECO:0007669"/>
    <property type="project" value="UniProtKB-UniRule"/>
</dbReference>
<dbReference type="Pfam" id="PF17788">
    <property type="entry name" value="HypF_C"/>
    <property type="match status" value="1"/>
</dbReference>
<keyword evidence="11" id="KW-0378">Hydrolase</keyword>
<comment type="pathway">
    <text evidence="1">Protein modification; [NiFe] hydrogenase maturation.</text>
</comment>
<dbReference type="InterPro" id="IPR017945">
    <property type="entry name" value="DHBP_synth_RibB-like_a/b_dom"/>
</dbReference>
<dbReference type="GO" id="GO:0003998">
    <property type="term" value="F:acylphosphatase activity"/>
    <property type="evidence" value="ECO:0007669"/>
    <property type="project" value="UniProtKB-EC"/>
</dbReference>
<dbReference type="Gene3D" id="3.30.420.40">
    <property type="match status" value="1"/>
</dbReference>
<dbReference type="GO" id="GO:0051604">
    <property type="term" value="P:protein maturation"/>
    <property type="evidence" value="ECO:0007669"/>
    <property type="project" value="TreeGrafter"/>
</dbReference>
<evidence type="ECO:0000256" key="5">
    <source>
        <dbReference type="ARBA" id="ARBA00022723"/>
    </source>
</evidence>
<feature type="domain" description="Acylphosphatase-like" evidence="12">
    <location>
        <begin position="1"/>
        <end position="91"/>
    </location>
</feature>
<dbReference type="InterPro" id="IPR051060">
    <property type="entry name" value="Carbamoyltrans_HypF-like"/>
</dbReference>
<organism evidence="14 15">
    <name type="scientific">Candidatus Enterocloster faecavium</name>
    <dbReference type="NCBI Taxonomy" id="2838560"/>
    <lineage>
        <taxon>Bacteria</taxon>
        <taxon>Bacillati</taxon>
        <taxon>Bacillota</taxon>
        <taxon>Clostridia</taxon>
        <taxon>Lachnospirales</taxon>
        <taxon>Lachnospiraceae</taxon>
        <taxon>Enterocloster</taxon>
    </lineage>
</organism>
<sequence>MEICGIVQGVGMRPFLHRLAGSHHLSGWARNTTRGVELEVRGTEEDLNAFERELKESPPPLAVIESVEVWPLEEPVLPSSDPPGSGFIIRDSAFLEEPLALAPPDTAPCHACLMEMRNPKDRRYRYPFINCTDCGPRYTIIRALPYDRSRTSMAGFSMCPECSREYGDIESRRYHAQPDCCPVCGPQVSALDREGKPIEGDAFRWAQHLLAEGKILAVKGIGGIHLSCDAANPQAVQRLRLGKHRMEKPLALMCADTGQAHRLCRMDEDEQRILESPARPILLLRKQDPGSQMDLSAGSRLGVMLPYSPIHALLLDGAFGGPKTLVMTSANLPDCPVLKDNEEALSALKNLADGFLLHNRPIENRCDDSLVMAWQGNEYFFRRSRGYCPLPIHLSCGAEGILALGAEQKASFGLGRDHSIFLSPHIGDLKNMETMEHYQGALSAFQRIFQTEPRFLACDLHPDYASSRLGRQMAEKKGLPLLQIQHHWAHMASCMAEHHLEGPVFGIIWDGTGLGLENGAGSVHACLNGGQDLPGPVSIWGAEFLRGDYRSFRRLGSIRPLVLPGGDQAALEIRRLALGLWEDSRSFQDEEEIRWPLLPAPEDPLIRSMIRANISCPCSSSMGRLFDAMDCLIEGRNRTSYEGHGASMLQALGEREEITSLQPYPLHFYEEEGIRRFDTRPLTRSILKDLEKGLSPSRAACRFMDTVSSMALDQCRALNPEGLPVVLSGGVFQNDYLLKRIYGLLTEAGFTVFCHRQVPCNDQGLPLGQMAIAQRSEAYYVSCRTFKDQNH</sequence>
<dbReference type="PANTHER" id="PTHR42959">
    <property type="entry name" value="CARBAMOYLTRANSFERASE"/>
    <property type="match status" value="1"/>
</dbReference>
<keyword evidence="6" id="KW-0863">Zinc-finger</keyword>
<accession>A0A9D2L737</accession>
<dbReference type="PROSITE" id="PS51160">
    <property type="entry name" value="ACYLPHOSPHATASE_3"/>
    <property type="match status" value="1"/>
</dbReference>
<keyword evidence="5" id="KW-0479">Metal-binding</keyword>
<dbReference type="GO" id="GO:0008270">
    <property type="term" value="F:zinc ion binding"/>
    <property type="evidence" value="ECO:0007669"/>
    <property type="project" value="UniProtKB-KW"/>
</dbReference>
<dbReference type="PANTHER" id="PTHR42959:SF1">
    <property type="entry name" value="CARBAMOYLTRANSFERASE HYPF"/>
    <property type="match status" value="1"/>
</dbReference>
<keyword evidence="7" id="KW-0862">Zinc</keyword>
<feature type="active site" evidence="11">
    <location>
        <position position="31"/>
    </location>
</feature>
<evidence type="ECO:0000256" key="4">
    <source>
        <dbReference type="ARBA" id="ARBA00022598"/>
    </source>
</evidence>
<dbReference type="InterPro" id="IPR055128">
    <property type="entry name" value="HypF_C_2"/>
</dbReference>
<dbReference type="NCBIfam" id="TIGR00143">
    <property type="entry name" value="hypF"/>
    <property type="match status" value="1"/>
</dbReference>
<proteinExistence type="inferred from homology"/>
<evidence type="ECO:0000256" key="1">
    <source>
        <dbReference type="ARBA" id="ARBA00004711"/>
    </source>
</evidence>
<dbReference type="Gene3D" id="3.30.420.360">
    <property type="match status" value="1"/>
</dbReference>
<evidence type="ECO:0000313" key="15">
    <source>
        <dbReference type="Proteomes" id="UP000886804"/>
    </source>
</evidence>
<dbReference type="InterPro" id="IPR004421">
    <property type="entry name" value="Carbamoyltransferase_HypF"/>
</dbReference>
<dbReference type="InterPro" id="IPR006070">
    <property type="entry name" value="Sua5-like_dom"/>
</dbReference>
<evidence type="ECO:0000256" key="7">
    <source>
        <dbReference type="ARBA" id="ARBA00022833"/>
    </source>
</evidence>
<dbReference type="GO" id="GO:0003725">
    <property type="term" value="F:double-stranded RNA binding"/>
    <property type="evidence" value="ECO:0007669"/>
    <property type="project" value="InterPro"/>
</dbReference>
<name>A0A9D2L737_9FIRM</name>
<dbReference type="InterPro" id="IPR001792">
    <property type="entry name" value="Acylphosphatase-like_dom"/>
</dbReference>
<dbReference type="Proteomes" id="UP000886804">
    <property type="component" value="Unassembled WGS sequence"/>
</dbReference>
<dbReference type="PROSITE" id="PS00150">
    <property type="entry name" value="ACYLPHOSPHATASE_1"/>
    <property type="match status" value="1"/>
</dbReference>
<comment type="similarity">
    <text evidence="2">Belongs to the acylphosphatase family.</text>
</comment>
<dbReference type="Gene3D" id="3.30.110.120">
    <property type="match status" value="1"/>
</dbReference>
<protein>
    <recommendedName>
        <fullName evidence="10">Carbamoyltransferase</fullName>
        <ecNumber evidence="10">6.2.-.-</ecNumber>
    </recommendedName>
</protein>
<dbReference type="InterPro" id="IPR036046">
    <property type="entry name" value="Acylphosphatase-like_dom_sf"/>
</dbReference>
<dbReference type="Pfam" id="PF01300">
    <property type="entry name" value="Sua5_yciO_yrdC"/>
    <property type="match status" value="1"/>
</dbReference>
<reference evidence="14" key="1">
    <citation type="journal article" date="2021" name="PeerJ">
        <title>Extensive microbial diversity within the chicken gut microbiome revealed by metagenomics and culture.</title>
        <authorList>
            <person name="Gilroy R."/>
            <person name="Ravi A."/>
            <person name="Getino M."/>
            <person name="Pursley I."/>
            <person name="Horton D.L."/>
            <person name="Alikhan N.F."/>
            <person name="Baker D."/>
            <person name="Gharbi K."/>
            <person name="Hall N."/>
            <person name="Watson M."/>
            <person name="Adriaenssens E.M."/>
            <person name="Foster-Nyarko E."/>
            <person name="Jarju S."/>
            <person name="Secka A."/>
            <person name="Antonio M."/>
            <person name="Oren A."/>
            <person name="Chaudhuri R.R."/>
            <person name="La Ragione R."/>
            <person name="Hildebrand F."/>
            <person name="Pallen M.J."/>
        </authorList>
    </citation>
    <scope>NUCLEOTIDE SEQUENCE</scope>
    <source>
        <strain evidence="14">CHK188-4685</strain>
    </source>
</reference>
<gene>
    <name evidence="14" type="primary">hypF</name>
    <name evidence="14" type="ORF">H9716_05115</name>
</gene>
<feature type="domain" description="YrdC-like" evidence="13">
    <location>
        <begin position="200"/>
        <end position="386"/>
    </location>
</feature>
<evidence type="ECO:0000313" key="14">
    <source>
        <dbReference type="EMBL" id="HJB07228.1"/>
    </source>
</evidence>
<dbReference type="Gene3D" id="3.90.870.50">
    <property type="match status" value="1"/>
</dbReference>
<evidence type="ECO:0000256" key="10">
    <source>
        <dbReference type="PIRNR" id="PIRNR006256"/>
    </source>
</evidence>
<evidence type="ECO:0000256" key="8">
    <source>
        <dbReference type="ARBA" id="ARBA00047645"/>
    </source>
</evidence>
<dbReference type="SUPFAM" id="SSF55821">
    <property type="entry name" value="YrdC/RibB"/>
    <property type="match status" value="1"/>
</dbReference>
<evidence type="ECO:0000256" key="9">
    <source>
        <dbReference type="ARBA" id="ARBA00048220"/>
    </source>
</evidence>
<dbReference type="GO" id="GO:0016743">
    <property type="term" value="F:carboxyl- or carbamoyltransferase activity"/>
    <property type="evidence" value="ECO:0007669"/>
    <property type="project" value="UniProtKB-UniRule"/>
</dbReference>
<evidence type="ECO:0000256" key="2">
    <source>
        <dbReference type="ARBA" id="ARBA00005614"/>
    </source>
</evidence>
<dbReference type="EMBL" id="DWYS01000061">
    <property type="protein sequence ID" value="HJB07228.1"/>
    <property type="molecule type" value="Genomic_DNA"/>
</dbReference>
<dbReference type="EC" id="6.2.-.-" evidence="10"/>
<evidence type="ECO:0000259" key="13">
    <source>
        <dbReference type="PROSITE" id="PS51163"/>
    </source>
</evidence>
<evidence type="ECO:0000256" key="11">
    <source>
        <dbReference type="PROSITE-ProRule" id="PRU00520"/>
    </source>
</evidence>
<dbReference type="InterPro" id="IPR041440">
    <property type="entry name" value="HypF_C"/>
</dbReference>
<dbReference type="PROSITE" id="PS51163">
    <property type="entry name" value="YRDC"/>
    <property type="match status" value="1"/>
</dbReference>